<organism evidence="2 3">
    <name type="scientific">Bradyrhizobium hipponense</name>
    <dbReference type="NCBI Taxonomy" id="2605638"/>
    <lineage>
        <taxon>Bacteria</taxon>
        <taxon>Pseudomonadati</taxon>
        <taxon>Pseudomonadota</taxon>
        <taxon>Alphaproteobacteria</taxon>
        <taxon>Hyphomicrobiales</taxon>
        <taxon>Nitrobacteraceae</taxon>
        <taxon>Bradyrhizobium</taxon>
    </lineage>
</organism>
<dbReference type="InterPro" id="IPR029063">
    <property type="entry name" value="SAM-dependent_MTases_sf"/>
</dbReference>
<sequence length="322" mass="36985">MGIDLTGLRALSFAKRVYKFDFRNTVTLGRHEIHFWKQEYDAVRANLNFGYDESIAVGAYCESLLHKLGAENVVSIDASAFEGASLIHDFNRPIPNDLHEKFDTFLDFGSIEHIFNVAQVVDNIVNIVRPGGHILIATNANGFPAHGLYQYSPEFFFSIFSNRNGFKDTSVFLVRPSRPKTWHLIKRPVILKRRNEIPFEDQAVMLVFSRRVRRVAEFSVQQSDYDATWTNFATGNWASWDRANIPRWKSILHRLASPFLFRGLSYQFRSLRVRRKYRADRIVIDPDTMDPFDFAKIIADPAAPESPSGEKLNQVEGATQLH</sequence>
<accession>A0A5S4Y9J1</accession>
<evidence type="ECO:0008006" key="4">
    <source>
        <dbReference type="Google" id="ProtNLM"/>
    </source>
</evidence>
<feature type="region of interest" description="Disordered" evidence="1">
    <location>
        <begin position="302"/>
        <end position="322"/>
    </location>
</feature>
<protein>
    <recommendedName>
        <fullName evidence="4">Methyltransferase type 11 domain-containing protein</fullName>
    </recommendedName>
</protein>
<dbReference type="Proteomes" id="UP000324797">
    <property type="component" value="Unassembled WGS sequence"/>
</dbReference>
<dbReference type="SUPFAM" id="SSF53335">
    <property type="entry name" value="S-adenosyl-L-methionine-dependent methyltransferases"/>
    <property type="match status" value="1"/>
</dbReference>
<proteinExistence type="predicted"/>
<dbReference type="AlphaFoldDB" id="A0A5S4Y9J1"/>
<dbReference type="Gene3D" id="3.40.50.150">
    <property type="entry name" value="Vaccinia Virus protein VP39"/>
    <property type="match status" value="1"/>
</dbReference>
<dbReference type="EMBL" id="VSTH01000213">
    <property type="protein sequence ID" value="TYO61101.1"/>
    <property type="molecule type" value="Genomic_DNA"/>
</dbReference>
<reference evidence="2 3" key="1">
    <citation type="submission" date="2019-08" db="EMBL/GenBank/DDBJ databases">
        <title>Bradyrhizobium hipponensis sp. nov., a rhizobium isolated from a Lupinus angustifolius root nodule in Tunisia.</title>
        <authorList>
            <person name="Off K."/>
            <person name="Rejili M."/>
            <person name="Mars M."/>
            <person name="Brachmann A."/>
            <person name="Marin M."/>
        </authorList>
    </citation>
    <scope>NUCLEOTIDE SEQUENCE [LARGE SCALE GENOMIC DNA]</scope>
    <source>
        <strain evidence="3">aSej3</strain>
    </source>
</reference>
<dbReference type="RefSeq" id="WP_148745544.1">
    <property type="nucleotide sequence ID" value="NZ_VSTH01000213.1"/>
</dbReference>
<comment type="caution">
    <text evidence="2">The sequence shown here is derived from an EMBL/GenBank/DDBJ whole genome shotgun (WGS) entry which is preliminary data.</text>
</comment>
<evidence type="ECO:0000256" key="1">
    <source>
        <dbReference type="SAM" id="MobiDB-lite"/>
    </source>
</evidence>
<gene>
    <name evidence="2" type="ORF">FXV83_40055</name>
</gene>
<keyword evidence="3" id="KW-1185">Reference proteome</keyword>
<evidence type="ECO:0000313" key="3">
    <source>
        <dbReference type="Proteomes" id="UP000324797"/>
    </source>
</evidence>
<name>A0A5S4Y9J1_9BRAD</name>
<evidence type="ECO:0000313" key="2">
    <source>
        <dbReference type="EMBL" id="TYO61101.1"/>
    </source>
</evidence>